<proteinExistence type="predicted"/>
<name>A0A0F9B0K0_9ZZZZ</name>
<evidence type="ECO:0000313" key="1">
    <source>
        <dbReference type="EMBL" id="KKK84179.1"/>
    </source>
</evidence>
<sequence>QKMGHFPLLMLYGTRGAGKTQLVSRVVLPMFGYSSREPQIHFCDTTRFVLVSYGASTTTVPLFFDEYRPNALPGTRLRQLWDHWRHLYAEDTDHRGQADLSRLSFKQTSPVIVAGEEMVNDPAMQERMIQVAMSPDFLTPDRRRAFNAVPPMEMASREFIRACLNIDPEPLLDKAKAQIAGTWERTVSPRLYDNILIVSFGLQVWSKIAGRAVTKQMQAKVFDASIMVEQEGTIRTPLWADEFLLDAAAIIEERGPFTWGKIEKDILYINIRRAHAEWSKDMRARGESAPGIQPILRQLNEEAINQYVIEKGVQKRMMGANTRVYAFDLNALRGAIDD</sequence>
<feature type="non-terminal residue" evidence="1">
    <location>
        <position position="1"/>
    </location>
</feature>
<reference evidence="1" key="1">
    <citation type="journal article" date="2015" name="Nature">
        <title>Complex archaea that bridge the gap between prokaryotes and eukaryotes.</title>
        <authorList>
            <person name="Spang A."/>
            <person name="Saw J.H."/>
            <person name="Jorgensen S.L."/>
            <person name="Zaremba-Niedzwiedzka K."/>
            <person name="Martijn J."/>
            <person name="Lind A.E."/>
            <person name="van Eijk R."/>
            <person name="Schleper C."/>
            <person name="Guy L."/>
            <person name="Ettema T.J."/>
        </authorList>
    </citation>
    <scope>NUCLEOTIDE SEQUENCE</scope>
</reference>
<accession>A0A0F9B0K0</accession>
<dbReference type="EMBL" id="LAZR01051890">
    <property type="protein sequence ID" value="KKK84179.1"/>
    <property type="molecule type" value="Genomic_DNA"/>
</dbReference>
<protein>
    <submittedName>
        <fullName evidence="1">Uncharacterized protein</fullName>
    </submittedName>
</protein>
<gene>
    <name evidence="1" type="ORF">LCGC14_2785950</name>
</gene>
<organism evidence="1">
    <name type="scientific">marine sediment metagenome</name>
    <dbReference type="NCBI Taxonomy" id="412755"/>
    <lineage>
        <taxon>unclassified sequences</taxon>
        <taxon>metagenomes</taxon>
        <taxon>ecological metagenomes</taxon>
    </lineage>
</organism>
<comment type="caution">
    <text evidence="1">The sequence shown here is derived from an EMBL/GenBank/DDBJ whole genome shotgun (WGS) entry which is preliminary data.</text>
</comment>
<dbReference type="AlphaFoldDB" id="A0A0F9B0K0"/>